<feature type="domain" description="Glycosyl transferase family 28 C-terminal" evidence="6">
    <location>
        <begin position="212"/>
        <end position="350"/>
    </location>
</feature>
<dbReference type="PANTHER" id="PTHR43025:SF3">
    <property type="entry name" value="MONOGALACTOSYLDIACYLGLYCEROL SYNTHASE 1, CHLOROPLASTIC"/>
    <property type="match status" value="1"/>
</dbReference>
<evidence type="ECO:0000313" key="10">
    <source>
        <dbReference type="Proteomes" id="UP000004926"/>
    </source>
</evidence>
<keyword evidence="10" id="KW-1185">Reference proteome</keyword>
<dbReference type="GO" id="GO:0004144">
    <property type="term" value="F:diacylglycerol O-acyltransferase activity"/>
    <property type="evidence" value="ECO:0007669"/>
    <property type="project" value="InterPro"/>
</dbReference>
<dbReference type="HOGENOM" id="CLU_330892_0_0_11"/>
<sequence>MTSASTRPGRLLIVSANMGEGHNATGRALHEAAERLWPGVEVHWVDVLDAMGARTGPVFRRVYALGVERAPKLYQFFYASLWHYRWFARAAKAVIGGWSGRKLAPVLDSLRPDLVISTYPMGSTGLEWLRRHRGLTVPTGAWISDFAPHPSWVHTGVDVNLVMHRIALAPARRGVPGAPVEVSAPPVSSAFRPGDRGQARTALGLPSDGTVALVSCGSLGFGRADETVRELLAGDPEAHVVVVAGRNTRLRDELGNRFGGEPRVDVRGWVRDMAELMRAADVVVTNAGGATALEAIACGRAVLLHNPIAGHGQANAALLAAAGLARVCASSGELARAMSEYRRDPEALRALERAAHRHATGHRLEDGLRTLASAVPVSGSRPLRPGDALFLHVDTSAVPQHVGTVLVFEQGPELTREQVGSLLAVVPGVEGVLRRPGVLRGSRWTGGARDPRDLADEVSSDDLAAEVDRFFSEPLDHRRAVGAARLVSGLPGGRRAVLVKVHHALADGITLLQALLSRTDDAATLSWASKPAAPLRDTGVRADPRLLARGLWRLARAGRAPATPLDGHIRTPLRRHELLRLPGKQVRAAARSLGVSPTELLLALFSEALHDNPQPWQPEKFRLMVPWSLRGTENLRAAGNHTGAVSVDLPVGSMPLSRRVELVARALRERTATGVPEAAHTVVRLLGKLPPRVHAVAARWAYRREWFNAIATVMPGPRRKVHWHGAELSAAYPVLALAPGTGLAWGALTWGRWITLSFTTTPSLAPLVEGVGKHMDAALRDLAGDPGAR</sequence>
<evidence type="ECO:0000259" key="5">
    <source>
        <dbReference type="Pfam" id="PF03007"/>
    </source>
</evidence>
<organism evidence="9 10">
    <name type="scientific">Saccharomonospora marina XMU15</name>
    <dbReference type="NCBI Taxonomy" id="882083"/>
    <lineage>
        <taxon>Bacteria</taxon>
        <taxon>Bacillati</taxon>
        <taxon>Actinomycetota</taxon>
        <taxon>Actinomycetes</taxon>
        <taxon>Pseudonocardiales</taxon>
        <taxon>Pseudonocardiaceae</taxon>
        <taxon>Saccharomonospora</taxon>
    </lineage>
</organism>
<comment type="subcellular location">
    <subcellularLocation>
        <location evidence="1">Membrane</location>
    </subcellularLocation>
</comment>
<comment type="similarity">
    <text evidence="2">Belongs to the glycosyltransferase 28 family.</text>
</comment>
<dbReference type="eggNOG" id="COG0707">
    <property type="taxonomic scope" value="Bacteria"/>
</dbReference>
<dbReference type="Pfam" id="PF06925">
    <property type="entry name" value="MGDG_synth"/>
    <property type="match status" value="1"/>
</dbReference>
<evidence type="ECO:0000259" key="8">
    <source>
        <dbReference type="Pfam" id="PF06974"/>
    </source>
</evidence>
<dbReference type="AlphaFoldDB" id="H5X1Q9"/>
<dbReference type="EMBL" id="CM001439">
    <property type="protein sequence ID" value="EHR50922.1"/>
    <property type="molecule type" value="Genomic_DNA"/>
</dbReference>
<dbReference type="InterPro" id="IPR009695">
    <property type="entry name" value="Diacylglyc_glucosyltr_N"/>
</dbReference>
<feature type="domain" description="O-acyltransferase WSD1-like N-terminal" evidence="5">
    <location>
        <begin position="460"/>
        <end position="556"/>
    </location>
</feature>
<evidence type="ECO:0000313" key="9">
    <source>
        <dbReference type="EMBL" id="EHR50922.1"/>
    </source>
</evidence>
<dbReference type="Pfam" id="PF06974">
    <property type="entry name" value="WS_DGAT_C"/>
    <property type="match status" value="1"/>
</dbReference>
<evidence type="ECO:0000259" key="7">
    <source>
        <dbReference type="Pfam" id="PF06925"/>
    </source>
</evidence>
<evidence type="ECO:0000256" key="3">
    <source>
        <dbReference type="ARBA" id="ARBA00022676"/>
    </source>
</evidence>
<dbReference type="GO" id="GO:0016020">
    <property type="term" value="C:membrane"/>
    <property type="evidence" value="ECO:0007669"/>
    <property type="project" value="UniProtKB-SubCell"/>
</dbReference>
<evidence type="ECO:0000256" key="1">
    <source>
        <dbReference type="ARBA" id="ARBA00004370"/>
    </source>
</evidence>
<reference evidence="9 10" key="1">
    <citation type="journal article" date="2012" name="Stand. Genomic Sci.">
        <title>Genome sequence of the ocean sediment bacterium Saccharomonospora marina type strain (XMU15(T)).</title>
        <authorList>
            <person name="Klenk H.P."/>
            <person name="Lu M."/>
            <person name="Lucas S."/>
            <person name="Lapidus A."/>
            <person name="Copeland A."/>
            <person name="Pitluck S."/>
            <person name="Goodwin L.A."/>
            <person name="Han C."/>
            <person name="Tapia R."/>
            <person name="Brambilla E.M."/>
            <person name="Potter G."/>
            <person name="Land M."/>
            <person name="Ivanova N."/>
            <person name="Rohde M."/>
            <person name="Goker M."/>
            <person name="Detter J.C."/>
            <person name="Li W.J."/>
            <person name="Kyrpides N.C."/>
            <person name="Woyke T."/>
        </authorList>
    </citation>
    <scope>NUCLEOTIDE SEQUENCE [LARGE SCALE GENOMIC DNA]</scope>
    <source>
        <strain evidence="9 10">XMU15</strain>
    </source>
</reference>
<dbReference type="GO" id="GO:0009247">
    <property type="term" value="P:glycolipid biosynthetic process"/>
    <property type="evidence" value="ECO:0007669"/>
    <property type="project" value="InterPro"/>
</dbReference>
<dbReference type="RefSeq" id="WP_009154307.1">
    <property type="nucleotide sequence ID" value="NZ_CM001439.1"/>
</dbReference>
<name>H5X1Q9_9PSEU</name>
<dbReference type="InterPro" id="IPR004255">
    <property type="entry name" value="O-acyltransferase_WSD1_N"/>
</dbReference>
<keyword evidence="4 9" id="KW-0808">Transferase</keyword>
<dbReference type="OrthoDB" id="9810950at2"/>
<dbReference type="PANTHER" id="PTHR43025">
    <property type="entry name" value="MONOGALACTOSYLDIACYLGLYCEROL SYNTHASE"/>
    <property type="match status" value="1"/>
</dbReference>
<gene>
    <name evidence="9" type="ORF">SacmaDRAFT_2681</name>
</gene>
<evidence type="ECO:0000259" key="6">
    <source>
        <dbReference type="Pfam" id="PF04101"/>
    </source>
</evidence>
<dbReference type="SUPFAM" id="SSF53756">
    <property type="entry name" value="UDP-Glycosyltransferase/glycogen phosphorylase"/>
    <property type="match status" value="1"/>
</dbReference>
<accession>H5X1Q9</accession>
<dbReference type="InterPro" id="IPR050519">
    <property type="entry name" value="Glycosyltransf_28_UgtP"/>
</dbReference>
<dbReference type="GO" id="GO:0016758">
    <property type="term" value="F:hexosyltransferase activity"/>
    <property type="evidence" value="ECO:0007669"/>
    <property type="project" value="InterPro"/>
</dbReference>
<protein>
    <submittedName>
        <fullName evidence="9">UDP-N-acetylglucosamine:LPS N-acetylglucosamine transferase</fullName>
    </submittedName>
</protein>
<feature type="domain" description="Diacylglycerol glucosyltransferase N-terminal" evidence="7">
    <location>
        <begin position="22"/>
        <end position="187"/>
    </location>
</feature>
<dbReference type="InterPro" id="IPR007235">
    <property type="entry name" value="Glyco_trans_28_C"/>
</dbReference>
<dbReference type="STRING" id="882083.SacmaDRAFT_2681"/>
<evidence type="ECO:0000256" key="2">
    <source>
        <dbReference type="ARBA" id="ARBA00006962"/>
    </source>
</evidence>
<dbReference type="GO" id="GO:0045017">
    <property type="term" value="P:glycerolipid biosynthetic process"/>
    <property type="evidence" value="ECO:0007669"/>
    <property type="project" value="InterPro"/>
</dbReference>
<evidence type="ECO:0000256" key="4">
    <source>
        <dbReference type="ARBA" id="ARBA00022679"/>
    </source>
</evidence>
<dbReference type="Proteomes" id="UP000004926">
    <property type="component" value="Chromosome"/>
</dbReference>
<dbReference type="Gene3D" id="3.40.50.2000">
    <property type="entry name" value="Glycogen Phosphorylase B"/>
    <property type="match status" value="1"/>
</dbReference>
<dbReference type="InterPro" id="IPR009721">
    <property type="entry name" value="O-acyltransferase_WSD1_C"/>
</dbReference>
<feature type="domain" description="O-acyltransferase WSD1 C-terminal" evidence="8">
    <location>
        <begin position="639"/>
        <end position="782"/>
    </location>
</feature>
<proteinExistence type="inferred from homology"/>
<dbReference type="Pfam" id="PF04101">
    <property type="entry name" value="Glyco_tran_28_C"/>
    <property type="match status" value="1"/>
</dbReference>
<keyword evidence="3" id="KW-0328">Glycosyltransferase</keyword>
<dbReference type="Pfam" id="PF03007">
    <property type="entry name" value="WS_DGAT_cat"/>
    <property type="match status" value="1"/>
</dbReference>